<keyword evidence="1" id="KW-0812">Transmembrane</keyword>
<evidence type="ECO:0000256" key="1">
    <source>
        <dbReference type="SAM" id="Phobius"/>
    </source>
</evidence>
<dbReference type="AlphaFoldDB" id="A0A087T399"/>
<keyword evidence="1" id="KW-0472">Membrane</keyword>
<keyword evidence="3" id="KW-1185">Reference proteome</keyword>
<dbReference type="EMBL" id="KK113219">
    <property type="protein sequence ID" value="KFM59588.1"/>
    <property type="molecule type" value="Genomic_DNA"/>
</dbReference>
<feature type="transmembrane region" description="Helical" evidence="1">
    <location>
        <begin position="69"/>
        <end position="90"/>
    </location>
</feature>
<evidence type="ECO:0000313" key="2">
    <source>
        <dbReference type="EMBL" id="KFM59588.1"/>
    </source>
</evidence>
<accession>A0A087T399</accession>
<name>A0A087T399_STEMI</name>
<keyword evidence="1" id="KW-1133">Transmembrane helix</keyword>
<sequence length="102" mass="11765">MSARTRTPRPPKQSLLMMLKGLLRVPRSVQMCMCLESQLRLNLLSSVKSTRPHSLSLQFRCSRHHRERLLRWAGITGAKLTHLLVPVMLLQNPVALQSRRPF</sequence>
<reference evidence="2 3" key="1">
    <citation type="submission" date="2013-11" db="EMBL/GenBank/DDBJ databases">
        <title>Genome sequencing of Stegodyphus mimosarum.</title>
        <authorList>
            <person name="Bechsgaard J."/>
        </authorList>
    </citation>
    <scope>NUCLEOTIDE SEQUENCE [LARGE SCALE GENOMIC DNA]</scope>
</reference>
<gene>
    <name evidence="2" type="ORF">X975_20054</name>
</gene>
<evidence type="ECO:0000313" key="3">
    <source>
        <dbReference type="Proteomes" id="UP000054359"/>
    </source>
</evidence>
<dbReference type="Proteomes" id="UP000054359">
    <property type="component" value="Unassembled WGS sequence"/>
</dbReference>
<feature type="non-terminal residue" evidence="2">
    <location>
        <position position="102"/>
    </location>
</feature>
<proteinExistence type="predicted"/>
<organism evidence="2 3">
    <name type="scientific">Stegodyphus mimosarum</name>
    <name type="common">African social velvet spider</name>
    <dbReference type="NCBI Taxonomy" id="407821"/>
    <lineage>
        <taxon>Eukaryota</taxon>
        <taxon>Metazoa</taxon>
        <taxon>Ecdysozoa</taxon>
        <taxon>Arthropoda</taxon>
        <taxon>Chelicerata</taxon>
        <taxon>Arachnida</taxon>
        <taxon>Araneae</taxon>
        <taxon>Araneomorphae</taxon>
        <taxon>Entelegynae</taxon>
        <taxon>Eresoidea</taxon>
        <taxon>Eresidae</taxon>
        <taxon>Stegodyphus</taxon>
    </lineage>
</organism>
<protein>
    <submittedName>
        <fullName evidence="2">Uncharacterized protein</fullName>
    </submittedName>
</protein>